<dbReference type="Proteomes" id="UP000636960">
    <property type="component" value="Unassembled WGS sequence"/>
</dbReference>
<dbReference type="Gene3D" id="1.10.10.10">
    <property type="entry name" value="Winged helix-like DNA-binding domain superfamily/Winged helix DNA-binding domain"/>
    <property type="match status" value="1"/>
</dbReference>
<dbReference type="Pfam" id="PF12840">
    <property type="entry name" value="HTH_20"/>
    <property type="match status" value="1"/>
</dbReference>
<name>A0A919N1D4_9ACTN</name>
<gene>
    <name evidence="2" type="ORF">Ari01nite_86300</name>
</gene>
<evidence type="ECO:0000313" key="2">
    <source>
        <dbReference type="EMBL" id="GIF01166.1"/>
    </source>
</evidence>
<keyword evidence="3" id="KW-1185">Reference proteome</keyword>
<evidence type="ECO:0000256" key="1">
    <source>
        <dbReference type="SAM" id="MobiDB-lite"/>
    </source>
</evidence>
<protein>
    <submittedName>
        <fullName evidence="2">Transcriptional regulator</fullName>
    </submittedName>
</protein>
<reference evidence="2" key="1">
    <citation type="submission" date="2021-01" db="EMBL/GenBank/DDBJ databases">
        <title>Whole genome shotgun sequence of Actinoplanes rishiriensis NBRC 108556.</title>
        <authorList>
            <person name="Komaki H."/>
            <person name="Tamura T."/>
        </authorList>
    </citation>
    <scope>NUCLEOTIDE SEQUENCE</scope>
    <source>
        <strain evidence="2">NBRC 108556</strain>
    </source>
</reference>
<dbReference type="InterPro" id="IPR036388">
    <property type="entry name" value="WH-like_DNA-bd_sf"/>
</dbReference>
<organism evidence="2 3">
    <name type="scientific">Paractinoplanes rishiriensis</name>
    <dbReference type="NCBI Taxonomy" id="1050105"/>
    <lineage>
        <taxon>Bacteria</taxon>
        <taxon>Bacillati</taxon>
        <taxon>Actinomycetota</taxon>
        <taxon>Actinomycetes</taxon>
        <taxon>Micromonosporales</taxon>
        <taxon>Micromonosporaceae</taxon>
        <taxon>Paractinoplanes</taxon>
    </lineage>
</organism>
<dbReference type="EMBL" id="BOMV01000099">
    <property type="protein sequence ID" value="GIF01166.1"/>
    <property type="molecule type" value="Genomic_DNA"/>
</dbReference>
<proteinExistence type="predicted"/>
<accession>A0A919N1D4</accession>
<dbReference type="InterPro" id="IPR036390">
    <property type="entry name" value="WH_DNA-bd_sf"/>
</dbReference>
<dbReference type="AlphaFoldDB" id="A0A919N1D4"/>
<feature type="region of interest" description="Disordered" evidence="1">
    <location>
        <begin position="65"/>
        <end position="84"/>
    </location>
</feature>
<dbReference type="SUPFAM" id="SSF46785">
    <property type="entry name" value="Winged helix' DNA-binding domain"/>
    <property type="match status" value="1"/>
</dbReference>
<comment type="caution">
    <text evidence="2">The sequence shown here is derived from an EMBL/GenBank/DDBJ whole genome shotgun (WGS) entry which is preliminary data.</text>
</comment>
<evidence type="ECO:0000313" key="3">
    <source>
        <dbReference type="Proteomes" id="UP000636960"/>
    </source>
</evidence>
<sequence>MYINGVSDDVTFGALAVPSRRQLLQTLRSAAAPMDAAALAAATGLHPNTVRFHLDVLIRTGFVSESSDRQGRRGRPRTVYEPTTAGAHDTGYALLATVLVDHLDSTGGGDAARDAGRAWAQRLRPIRADRSGDMHDTAGTVAALFTELGFQPTVTTSGGDTRITLHACPFWSLAEDHPGIVCAVHLGLLQEIVELGSRSTIEARLTPFVRPRQCQADLVAAGA</sequence>